<dbReference type="PANTHER" id="PTHR23292">
    <property type="entry name" value="LIPOPOLYSACCHARIDE-INDUCED TUMOR NECROSIS FACTOR-ALPHA FACTOR"/>
    <property type="match status" value="1"/>
</dbReference>
<evidence type="ECO:0000256" key="7">
    <source>
        <dbReference type="ARBA" id="ARBA00023136"/>
    </source>
</evidence>
<reference evidence="10" key="1">
    <citation type="submission" date="2014-05" db="EMBL/GenBank/DDBJ databases">
        <authorList>
            <person name="Chronopoulou M."/>
        </authorList>
    </citation>
    <scope>NUCLEOTIDE SEQUENCE</scope>
    <source>
        <tissue evidence="10">Whole organism</tissue>
    </source>
</reference>
<dbReference type="OrthoDB" id="4713066at2759"/>
<keyword evidence="5" id="KW-0479">Metal-binding</keyword>
<organism evidence="10">
    <name type="scientific">Lepeophtheirus salmonis</name>
    <name type="common">Salmon louse</name>
    <name type="synonym">Caligus salmonis</name>
    <dbReference type="NCBI Taxonomy" id="72036"/>
    <lineage>
        <taxon>Eukaryota</taxon>
        <taxon>Metazoa</taxon>
        <taxon>Ecdysozoa</taxon>
        <taxon>Arthropoda</taxon>
        <taxon>Crustacea</taxon>
        <taxon>Multicrustacea</taxon>
        <taxon>Hexanauplia</taxon>
        <taxon>Copepoda</taxon>
        <taxon>Siphonostomatoida</taxon>
        <taxon>Caligidae</taxon>
        <taxon>Lepeophtheirus</taxon>
    </lineage>
</organism>
<evidence type="ECO:0000313" key="10">
    <source>
        <dbReference type="EMBL" id="CDW38986.1"/>
    </source>
</evidence>
<dbReference type="InterPro" id="IPR037519">
    <property type="entry name" value="LITAF_fam"/>
</dbReference>
<comment type="similarity">
    <text evidence="4">Belongs to the CDIP1/LITAF family.</text>
</comment>
<keyword evidence="7 8" id="KW-0472">Membrane</keyword>
<dbReference type="PANTHER" id="PTHR23292:SF6">
    <property type="entry name" value="FI16602P1-RELATED"/>
    <property type="match status" value="1"/>
</dbReference>
<feature type="domain" description="LITAF" evidence="9">
    <location>
        <begin position="87"/>
        <end position="172"/>
    </location>
</feature>
<comment type="subcellular location">
    <subcellularLocation>
        <location evidence="2">Endosome membrane</location>
        <topology evidence="2">Peripheral membrane protein</topology>
    </subcellularLocation>
    <subcellularLocation>
        <location evidence="1">Late endosome membrane</location>
    </subcellularLocation>
    <subcellularLocation>
        <location evidence="3">Lysosome membrane</location>
        <topology evidence="3">Peripheral membrane protein</topology>
        <orientation evidence="3">Cytoplasmic side</orientation>
    </subcellularLocation>
</comment>
<dbReference type="Pfam" id="PF10601">
    <property type="entry name" value="zf-LITAF-like"/>
    <property type="match status" value="1"/>
</dbReference>
<dbReference type="PROSITE" id="PS51837">
    <property type="entry name" value="LITAF"/>
    <property type="match status" value="1"/>
</dbReference>
<dbReference type="SMART" id="SM00714">
    <property type="entry name" value="LITAF"/>
    <property type="match status" value="1"/>
</dbReference>
<dbReference type="GO" id="GO:0008270">
    <property type="term" value="F:zinc ion binding"/>
    <property type="evidence" value="ECO:0007669"/>
    <property type="project" value="TreeGrafter"/>
</dbReference>
<evidence type="ECO:0000256" key="6">
    <source>
        <dbReference type="ARBA" id="ARBA00022833"/>
    </source>
</evidence>
<feature type="non-terminal residue" evidence="10">
    <location>
        <position position="1"/>
    </location>
</feature>
<dbReference type="InterPro" id="IPR006629">
    <property type="entry name" value="LITAF"/>
</dbReference>
<proteinExistence type="inferred from homology"/>
<sequence length="172" mass="18668">VIAFFEAMSSSGTSFSGGFTNRQDGYIYQDPQAPIASAPNYGFVHQGFAPEQPQMQLADREPRGVSFINADPPILKVNAPPSYSGPNTKPFQTQNGPIHYGRTPIYMTCPGCQSQIRTSIRSSPASIAWIVGGVLGLVGCIPCACIPCFLDNMQNKDHNCPSCQMHLGRFYC</sequence>
<keyword evidence="8" id="KW-1133">Transmembrane helix</keyword>
<name>A0A0K2UMN1_LEPSM</name>
<evidence type="ECO:0000256" key="3">
    <source>
        <dbReference type="ARBA" id="ARBA00004630"/>
    </source>
</evidence>
<accession>A0A0K2UMN1</accession>
<keyword evidence="8" id="KW-0812">Transmembrane</keyword>
<feature type="transmembrane region" description="Helical" evidence="8">
    <location>
        <begin position="127"/>
        <end position="150"/>
    </location>
</feature>
<dbReference type="GO" id="GO:0031902">
    <property type="term" value="C:late endosome membrane"/>
    <property type="evidence" value="ECO:0007669"/>
    <property type="project" value="UniProtKB-SubCell"/>
</dbReference>
<evidence type="ECO:0000256" key="4">
    <source>
        <dbReference type="ARBA" id="ARBA00005975"/>
    </source>
</evidence>
<evidence type="ECO:0000256" key="2">
    <source>
        <dbReference type="ARBA" id="ARBA00004481"/>
    </source>
</evidence>
<evidence type="ECO:0000256" key="1">
    <source>
        <dbReference type="ARBA" id="ARBA00004414"/>
    </source>
</evidence>
<dbReference type="GO" id="GO:0005765">
    <property type="term" value="C:lysosomal membrane"/>
    <property type="evidence" value="ECO:0007669"/>
    <property type="project" value="UniProtKB-SubCell"/>
</dbReference>
<evidence type="ECO:0000259" key="9">
    <source>
        <dbReference type="PROSITE" id="PS51837"/>
    </source>
</evidence>
<evidence type="ECO:0000256" key="5">
    <source>
        <dbReference type="ARBA" id="ARBA00022723"/>
    </source>
</evidence>
<keyword evidence="6" id="KW-0862">Zinc</keyword>
<protein>
    <submittedName>
        <fullName evidence="10">Cell deathinducing p53target protein 1like [Musca domestica]</fullName>
    </submittedName>
</protein>
<dbReference type="EMBL" id="HACA01021625">
    <property type="protein sequence ID" value="CDW38986.1"/>
    <property type="molecule type" value="Transcribed_RNA"/>
</dbReference>
<dbReference type="AlphaFoldDB" id="A0A0K2UMN1"/>
<evidence type="ECO:0000256" key="8">
    <source>
        <dbReference type="SAM" id="Phobius"/>
    </source>
</evidence>